<keyword evidence="5" id="KW-1185">Reference proteome</keyword>
<evidence type="ECO:0000259" key="2">
    <source>
        <dbReference type="PROSITE" id="PS50110"/>
    </source>
</evidence>
<dbReference type="OrthoDB" id="236568at2"/>
<feature type="modified residue" description="4-aspartylphosphate" evidence="1">
    <location>
        <position position="54"/>
    </location>
</feature>
<evidence type="ECO:0000313" key="5">
    <source>
        <dbReference type="Proteomes" id="UP000184699"/>
    </source>
</evidence>
<dbReference type="InterPro" id="IPR001789">
    <property type="entry name" value="Sig_transdc_resp-reg_receiver"/>
</dbReference>
<evidence type="ECO:0000259" key="3">
    <source>
        <dbReference type="PROSITE" id="PS50930"/>
    </source>
</evidence>
<gene>
    <name evidence="4" type="ORF">SAMN05443544_1394</name>
</gene>
<name>A0A1N6ERP7_9MICO</name>
<dbReference type="Gene3D" id="3.40.50.2300">
    <property type="match status" value="1"/>
</dbReference>
<feature type="domain" description="Response regulatory" evidence="2">
    <location>
        <begin position="3"/>
        <end position="117"/>
    </location>
</feature>
<accession>A0A1N6ERP7</accession>
<dbReference type="PROSITE" id="PS50930">
    <property type="entry name" value="HTH_LYTTR"/>
    <property type="match status" value="1"/>
</dbReference>
<reference evidence="5" key="1">
    <citation type="submission" date="2016-11" db="EMBL/GenBank/DDBJ databases">
        <authorList>
            <person name="Varghese N."/>
            <person name="Submissions S."/>
        </authorList>
    </citation>
    <scope>NUCLEOTIDE SEQUENCE [LARGE SCALE GENOMIC DNA]</scope>
    <source>
        <strain evidence="5">DSM 8595</strain>
    </source>
</reference>
<dbReference type="GO" id="GO:0000156">
    <property type="term" value="F:phosphorelay response regulator activity"/>
    <property type="evidence" value="ECO:0007669"/>
    <property type="project" value="InterPro"/>
</dbReference>
<dbReference type="InterPro" id="IPR007492">
    <property type="entry name" value="LytTR_DNA-bd_dom"/>
</dbReference>
<evidence type="ECO:0000313" key="4">
    <source>
        <dbReference type="EMBL" id="SIN85624.1"/>
    </source>
</evidence>
<dbReference type="SMART" id="SM00448">
    <property type="entry name" value="REC"/>
    <property type="match status" value="1"/>
</dbReference>
<feature type="domain" description="HTH LytTR-type" evidence="3">
    <location>
        <begin position="139"/>
        <end position="241"/>
    </location>
</feature>
<protein>
    <submittedName>
        <fullName evidence="4">Two component transcriptional regulator, LytTR family</fullName>
    </submittedName>
</protein>
<organism evidence="4 5">
    <name type="scientific">Agromyces cerinus subsp. cerinus</name>
    <dbReference type="NCBI Taxonomy" id="232089"/>
    <lineage>
        <taxon>Bacteria</taxon>
        <taxon>Bacillati</taxon>
        <taxon>Actinomycetota</taxon>
        <taxon>Actinomycetes</taxon>
        <taxon>Micrococcales</taxon>
        <taxon>Microbacteriaceae</taxon>
        <taxon>Agromyces</taxon>
    </lineage>
</organism>
<dbReference type="STRING" id="232089.SAMN05443544_1394"/>
<dbReference type="AlphaFoldDB" id="A0A1N6ERP7"/>
<dbReference type="Proteomes" id="UP000184699">
    <property type="component" value="Unassembled WGS sequence"/>
</dbReference>
<proteinExistence type="predicted"/>
<dbReference type="Pfam" id="PF00072">
    <property type="entry name" value="Response_reg"/>
    <property type="match status" value="1"/>
</dbReference>
<dbReference type="PANTHER" id="PTHR37299:SF1">
    <property type="entry name" value="STAGE 0 SPORULATION PROTEIN A HOMOLOG"/>
    <property type="match status" value="1"/>
</dbReference>
<dbReference type="InterPro" id="IPR011006">
    <property type="entry name" value="CheY-like_superfamily"/>
</dbReference>
<dbReference type="Pfam" id="PF04397">
    <property type="entry name" value="LytTR"/>
    <property type="match status" value="1"/>
</dbReference>
<dbReference type="Gene3D" id="2.40.50.1020">
    <property type="entry name" value="LytTr DNA-binding domain"/>
    <property type="match status" value="1"/>
</dbReference>
<dbReference type="PROSITE" id="PS50110">
    <property type="entry name" value="RESPONSE_REGULATORY"/>
    <property type="match status" value="1"/>
</dbReference>
<dbReference type="InterPro" id="IPR046947">
    <property type="entry name" value="LytR-like"/>
</dbReference>
<dbReference type="PANTHER" id="PTHR37299">
    <property type="entry name" value="TRANSCRIPTIONAL REGULATOR-RELATED"/>
    <property type="match status" value="1"/>
</dbReference>
<sequence length="250" mass="27603">MISVLIADDEQPAIDELAFLLGQDPRIGVIHQASSGSEAIRLLTREPVDAAFLDIHMPGLTGFDLARALARFEHRPVLVFVTADEEGALEAFDLAAVDYLLKPVRTERLHRSVGRIVEALKAASASHATHGASAEPEMIAVTLGGTTRMIRRDDVRYVQAQGDYARLHTEEASYLVRVPLSDLERQWADAGFVRVHRSYLVSLAHLSRIRLGSDHPSVTVGQAELPVSRRLLPALRERLEQTSIRPRTSP</sequence>
<dbReference type="EMBL" id="FSRJ01000002">
    <property type="protein sequence ID" value="SIN85624.1"/>
    <property type="molecule type" value="Genomic_DNA"/>
</dbReference>
<dbReference type="SUPFAM" id="SSF52172">
    <property type="entry name" value="CheY-like"/>
    <property type="match status" value="1"/>
</dbReference>
<keyword evidence="1" id="KW-0597">Phosphoprotein</keyword>
<dbReference type="SMART" id="SM00850">
    <property type="entry name" value="LytTR"/>
    <property type="match status" value="1"/>
</dbReference>
<evidence type="ECO:0000256" key="1">
    <source>
        <dbReference type="PROSITE-ProRule" id="PRU00169"/>
    </source>
</evidence>
<dbReference type="RefSeq" id="WP_074259646.1">
    <property type="nucleotide sequence ID" value="NZ_FSRJ01000002.1"/>
</dbReference>
<dbReference type="GO" id="GO:0003677">
    <property type="term" value="F:DNA binding"/>
    <property type="evidence" value="ECO:0007669"/>
    <property type="project" value="InterPro"/>
</dbReference>